<evidence type="ECO:0000313" key="1">
    <source>
        <dbReference type="Proteomes" id="UP000887540"/>
    </source>
</evidence>
<name>A0A914CX39_9BILA</name>
<accession>A0A914CX39</accession>
<dbReference type="Proteomes" id="UP000887540">
    <property type="component" value="Unplaced"/>
</dbReference>
<sequence>MASGWRTSCYGIHSTRLSELSQMHYAIYEEHIIDEMGNITDGHVIHYSGGGDGDGMKDEKNNAQVRRDPFKKVAGKSHYRINNSADFMGFLSFLTCHTNQTSLEILRRAKSRVNFIQLYF</sequence>
<proteinExistence type="predicted"/>
<evidence type="ECO:0000313" key="2">
    <source>
        <dbReference type="WBParaSite" id="ACRNAN_scaffold14780.g14567.t1"/>
    </source>
</evidence>
<dbReference type="AlphaFoldDB" id="A0A914CX39"/>
<dbReference type="WBParaSite" id="ACRNAN_scaffold14780.g14567.t1">
    <property type="protein sequence ID" value="ACRNAN_scaffold14780.g14567.t1"/>
    <property type="gene ID" value="ACRNAN_scaffold14780.g14567"/>
</dbReference>
<organism evidence="1 2">
    <name type="scientific">Acrobeloides nanus</name>
    <dbReference type="NCBI Taxonomy" id="290746"/>
    <lineage>
        <taxon>Eukaryota</taxon>
        <taxon>Metazoa</taxon>
        <taxon>Ecdysozoa</taxon>
        <taxon>Nematoda</taxon>
        <taxon>Chromadorea</taxon>
        <taxon>Rhabditida</taxon>
        <taxon>Tylenchina</taxon>
        <taxon>Cephalobomorpha</taxon>
        <taxon>Cephaloboidea</taxon>
        <taxon>Cephalobidae</taxon>
        <taxon>Acrobeloides</taxon>
    </lineage>
</organism>
<reference evidence="2" key="1">
    <citation type="submission" date="2022-11" db="UniProtKB">
        <authorList>
            <consortium name="WormBaseParasite"/>
        </authorList>
    </citation>
    <scope>IDENTIFICATION</scope>
</reference>
<protein>
    <submittedName>
        <fullName evidence="2">Uncharacterized protein</fullName>
    </submittedName>
</protein>
<keyword evidence="1" id="KW-1185">Reference proteome</keyword>
<dbReference type="Gene3D" id="3.90.1720.10">
    <property type="entry name" value="endopeptidase domain like (from Nostoc punctiforme)"/>
    <property type="match status" value="1"/>
</dbReference>